<dbReference type="EMBL" id="MU251359">
    <property type="protein sequence ID" value="KAG9239407.1"/>
    <property type="molecule type" value="Genomic_DNA"/>
</dbReference>
<protein>
    <submittedName>
        <fullName evidence="2">Uncharacterized protein</fullName>
    </submittedName>
</protein>
<evidence type="ECO:0000313" key="3">
    <source>
        <dbReference type="Proteomes" id="UP000824998"/>
    </source>
</evidence>
<comment type="caution">
    <text evidence="2">The sequence shown here is derived from an EMBL/GenBank/DDBJ whole genome shotgun (WGS) entry which is preliminary data.</text>
</comment>
<evidence type="ECO:0000313" key="2">
    <source>
        <dbReference type="EMBL" id="KAG9239407.1"/>
    </source>
</evidence>
<feature type="compositionally biased region" description="Low complexity" evidence="1">
    <location>
        <begin position="311"/>
        <end position="320"/>
    </location>
</feature>
<accession>A0A9P7YTF6</accession>
<name>A0A9P7YTF6_9HELO</name>
<feature type="region of interest" description="Disordered" evidence="1">
    <location>
        <begin position="263"/>
        <end position="285"/>
    </location>
</feature>
<keyword evidence="3" id="KW-1185">Reference proteome</keyword>
<dbReference type="Proteomes" id="UP000824998">
    <property type="component" value="Unassembled WGS sequence"/>
</dbReference>
<feature type="compositionally biased region" description="Polar residues" evidence="1">
    <location>
        <begin position="419"/>
        <end position="430"/>
    </location>
</feature>
<feature type="region of interest" description="Disordered" evidence="1">
    <location>
        <begin position="377"/>
        <end position="430"/>
    </location>
</feature>
<organism evidence="2 3">
    <name type="scientific">Amylocarpus encephaloides</name>
    <dbReference type="NCBI Taxonomy" id="45428"/>
    <lineage>
        <taxon>Eukaryota</taxon>
        <taxon>Fungi</taxon>
        <taxon>Dikarya</taxon>
        <taxon>Ascomycota</taxon>
        <taxon>Pezizomycotina</taxon>
        <taxon>Leotiomycetes</taxon>
        <taxon>Helotiales</taxon>
        <taxon>Helotiales incertae sedis</taxon>
        <taxon>Amylocarpus</taxon>
    </lineage>
</organism>
<gene>
    <name evidence="2" type="ORF">BJ875DRAFT_491684</name>
</gene>
<evidence type="ECO:0000256" key="1">
    <source>
        <dbReference type="SAM" id="MobiDB-lite"/>
    </source>
</evidence>
<reference evidence="2" key="1">
    <citation type="journal article" date="2021" name="IMA Fungus">
        <title>Genomic characterization of three marine fungi, including Emericellopsis atlantica sp. nov. with signatures of a generalist lifestyle and marine biomass degradation.</title>
        <authorList>
            <person name="Hagestad O.C."/>
            <person name="Hou L."/>
            <person name="Andersen J.H."/>
            <person name="Hansen E.H."/>
            <person name="Altermark B."/>
            <person name="Li C."/>
            <person name="Kuhnert E."/>
            <person name="Cox R.J."/>
            <person name="Crous P.W."/>
            <person name="Spatafora J.W."/>
            <person name="Lail K."/>
            <person name="Amirebrahimi M."/>
            <person name="Lipzen A."/>
            <person name="Pangilinan J."/>
            <person name="Andreopoulos W."/>
            <person name="Hayes R.D."/>
            <person name="Ng V."/>
            <person name="Grigoriev I.V."/>
            <person name="Jackson S.A."/>
            <person name="Sutton T.D.S."/>
            <person name="Dobson A.D.W."/>
            <person name="Rama T."/>
        </authorList>
    </citation>
    <scope>NUCLEOTIDE SEQUENCE</scope>
    <source>
        <strain evidence="2">TRa018bII</strain>
    </source>
</reference>
<dbReference type="AlphaFoldDB" id="A0A9P7YTF6"/>
<feature type="region of interest" description="Disordered" evidence="1">
    <location>
        <begin position="298"/>
        <end position="323"/>
    </location>
</feature>
<proteinExistence type="predicted"/>
<sequence>MFSSVMEQVLDLVFMMDHVDQIKEPVTPTLEDHSTQTEEVEPNHIMVNEHTPHAEEDDFAQFMQTCERMEAQMCNMNVFPFQIQPARLPLLQQQDLVDSEIQLASEIAGSLRIAAFEFEKWLTAQDGGSKPTEALQAPLSELTRAEEIWPQLPQPQEPIYSDENTAKEMVSKDRELNSACNPCQYIAATRPVLLDMIAVRQWHQNWNTQRHFSAPDGMNLMAQGMQLQQQMLNSNDYGCQENPVARPTQSHFAAQPQLWMMPPQTQQQGPAQLHQRPLMRGPQAPVHRQAWSYLPRGQMNQQYPAGPQPQQPTQWPSTHPGDQCQQLRLQPIEDPERPSWRGVFVGEEIKGIYLKPGEEVPSKLKPYNFDPPLCTSEFEKNNGRAPASSKREGAIKRKAASKAMKDAMVLKKKRRKLTTGPSPRSAATCS</sequence>